<feature type="signal peptide" evidence="1">
    <location>
        <begin position="1"/>
        <end position="25"/>
    </location>
</feature>
<feature type="chain" id="PRO_5026209883" description="Secreted protein" evidence="1">
    <location>
        <begin position="26"/>
        <end position="96"/>
    </location>
</feature>
<gene>
    <name evidence="2" type="ORF">EJ03DRAFT_329704</name>
</gene>
<evidence type="ECO:0000313" key="3">
    <source>
        <dbReference type="Proteomes" id="UP000799436"/>
    </source>
</evidence>
<dbReference type="Proteomes" id="UP000799436">
    <property type="component" value="Unassembled WGS sequence"/>
</dbReference>
<keyword evidence="1" id="KW-0732">Signal</keyword>
<dbReference type="EMBL" id="ML995865">
    <property type="protein sequence ID" value="KAF2766813.1"/>
    <property type="molecule type" value="Genomic_DNA"/>
</dbReference>
<organism evidence="2 3">
    <name type="scientific">Teratosphaeria nubilosa</name>
    <dbReference type="NCBI Taxonomy" id="161662"/>
    <lineage>
        <taxon>Eukaryota</taxon>
        <taxon>Fungi</taxon>
        <taxon>Dikarya</taxon>
        <taxon>Ascomycota</taxon>
        <taxon>Pezizomycotina</taxon>
        <taxon>Dothideomycetes</taxon>
        <taxon>Dothideomycetidae</taxon>
        <taxon>Mycosphaerellales</taxon>
        <taxon>Teratosphaeriaceae</taxon>
        <taxon>Teratosphaeria</taxon>
    </lineage>
</organism>
<evidence type="ECO:0008006" key="4">
    <source>
        <dbReference type="Google" id="ProtNLM"/>
    </source>
</evidence>
<reference evidence="2" key="1">
    <citation type="journal article" date="2020" name="Stud. Mycol.">
        <title>101 Dothideomycetes genomes: a test case for predicting lifestyles and emergence of pathogens.</title>
        <authorList>
            <person name="Haridas S."/>
            <person name="Albert R."/>
            <person name="Binder M."/>
            <person name="Bloem J."/>
            <person name="Labutti K."/>
            <person name="Salamov A."/>
            <person name="Andreopoulos B."/>
            <person name="Baker S."/>
            <person name="Barry K."/>
            <person name="Bills G."/>
            <person name="Bluhm B."/>
            <person name="Cannon C."/>
            <person name="Castanera R."/>
            <person name="Culley D."/>
            <person name="Daum C."/>
            <person name="Ezra D."/>
            <person name="Gonzalez J."/>
            <person name="Henrissat B."/>
            <person name="Kuo A."/>
            <person name="Liang C."/>
            <person name="Lipzen A."/>
            <person name="Lutzoni F."/>
            <person name="Magnuson J."/>
            <person name="Mondo S."/>
            <person name="Nolan M."/>
            <person name="Ohm R."/>
            <person name="Pangilinan J."/>
            <person name="Park H.-J."/>
            <person name="Ramirez L."/>
            <person name="Alfaro M."/>
            <person name="Sun H."/>
            <person name="Tritt A."/>
            <person name="Yoshinaga Y."/>
            <person name="Zwiers L.-H."/>
            <person name="Turgeon B."/>
            <person name="Goodwin S."/>
            <person name="Spatafora J."/>
            <person name="Crous P."/>
            <person name="Grigoriev I."/>
        </authorList>
    </citation>
    <scope>NUCLEOTIDE SEQUENCE</scope>
    <source>
        <strain evidence="2">CBS 116005</strain>
    </source>
</reference>
<sequence>MTYCTASGLCLQFFTLLSLAHDSAGCLAGSGVPSLAHVTIDSVRSGELEQEMLARGVPRSDLPHLRENCTLRARPSVVRGQPYAGRACNQPVISLI</sequence>
<keyword evidence="3" id="KW-1185">Reference proteome</keyword>
<dbReference type="AlphaFoldDB" id="A0A6G1L1L2"/>
<evidence type="ECO:0000256" key="1">
    <source>
        <dbReference type="SAM" id="SignalP"/>
    </source>
</evidence>
<evidence type="ECO:0000313" key="2">
    <source>
        <dbReference type="EMBL" id="KAF2766813.1"/>
    </source>
</evidence>
<accession>A0A6G1L1L2</accession>
<name>A0A6G1L1L2_9PEZI</name>
<protein>
    <recommendedName>
        <fullName evidence="4">Secreted protein</fullName>
    </recommendedName>
</protein>
<proteinExistence type="predicted"/>